<organism evidence="1 2">
    <name type="scientific">Deinococcus arcticus</name>
    <dbReference type="NCBI Taxonomy" id="2136176"/>
    <lineage>
        <taxon>Bacteria</taxon>
        <taxon>Thermotogati</taxon>
        <taxon>Deinococcota</taxon>
        <taxon>Deinococci</taxon>
        <taxon>Deinococcales</taxon>
        <taxon>Deinococcaceae</taxon>
        <taxon>Deinococcus</taxon>
    </lineage>
</organism>
<gene>
    <name evidence="1" type="ORF">C8263_09650</name>
</gene>
<reference evidence="1 2" key="1">
    <citation type="submission" date="2018-03" db="EMBL/GenBank/DDBJ databases">
        <title>Draft genome of Deinococcus sp. OD32.</title>
        <authorList>
            <person name="Wang X.-P."/>
            <person name="Du Z.-J."/>
        </authorList>
    </citation>
    <scope>NUCLEOTIDE SEQUENCE [LARGE SCALE GENOMIC DNA]</scope>
    <source>
        <strain evidence="1 2">OD32</strain>
    </source>
</reference>
<protein>
    <submittedName>
        <fullName evidence="1">Uncharacterized protein</fullName>
    </submittedName>
</protein>
<accession>A0A2T3W7U7</accession>
<sequence>MDEATLRHQVALTGFPAGVQVDHVPGPGLVLRATQAGGGRGLEVQLTDEAARLYGEGPAVSVALERLKQAAGAGLPAARPDGTFERLVFVGD</sequence>
<dbReference type="EMBL" id="PYSV01000008">
    <property type="protein sequence ID" value="PTA67980.1"/>
    <property type="molecule type" value="Genomic_DNA"/>
</dbReference>
<dbReference type="AlphaFoldDB" id="A0A2T3W7U7"/>
<evidence type="ECO:0000313" key="2">
    <source>
        <dbReference type="Proteomes" id="UP000240317"/>
    </source>
</evidence>
<dbReference type="RefSeq" id="WP_107137918.1">
    <property type="nucleotide sequence ID" value="NZ_PYSV01000008.1"/>
</dbReference>
<proteinExistence type="predicted"/>
<dbReference type="Proteomes" id="UP000240317">
    <property type="component" value="Unassembled WGS sequence"/>
</dbReference>
<name>A0A2T3W7U7_9DEIO</name>
<comment type="caution">
    <text evidence="1">The sequence shown here is derived from an EMBL/GenBank/DDBJ whole genome shotgun (WGS) entry which is preliminary data.</text>
</comment>
<dbReference type="OrthoDB" id="71690at2"/>
<keyword evidence="2" id="KW-1185">Reference proteome</keyword>
<evidence type="ECO:0000313" key="1">
    <source>
        <dbReference type="EMBL" id="PTA67980.1"/>
    </source>
</evidence>